<organism evidence="1 2">
    <name type="scientific">Allorhodopirellula solitaria</name>
    <dbReference type="NCBI Taxonomy" id="2527987"/>
    <lineage>
        <taxon>Bacteria</taxon>
        <taxon>Pseudomonadati</taxon>
        <taxon>Planctomycetota</taxon>
        <taxon>Planctomycetia</taxon>
        <taxon>Pirellulales</taxon>
        <taxon>Pirellulaceae</taxon>
        <taxon>Allorhodopirellula</taxon>
    </lineage>
</organism>
<dbReference type="AlphaFoldDB" id="A0A5C5XQ58"/>
<proteinExistence type="predicted"/>
<dbReference type="RefSeq" id="WP_146392309.1">
    <property type="nucleotide sequence ID" value="NZ_SJPK01000008.1"/>
</dbReference>
<sequence>MLNHNKQLLRPEVLSQQIARMHHWRLDTESMRLNATTRKRSVTPVLSRNDEVTAFVETAVAPCDRTPPESPPLLSVDMAQQRIPLLARDQIVRAITPPFQDSIRSATQNAFCNVDFKQTVTKLYSYCHVARCIWG</sequence>
<dbReference type="EMBL" id="SJPK01000008">
    <property type="protein sequence ID" value="TWT65050.1"/>
    <property type="molecule type" value="Genomic_DNA"/>
</dbReference>
<evidence type="ECO:0000313" key="2">
    <source>
        <dbReference type="Proteomes" id="UP000318053"/>
    </source>
</evidence>
<evidence type="ECO:0000313" key="1">
    <source>
        <dbReference type="EMBL" id="TWT65050.1"/>
    </source>
</evidence>
<keyword evidence="2" id="KW-1185">Reference proteome</keyword>
<dbReference type="Proteomes" id="UP000318053">
    <property type="component" value="Unassembled WGS sequence"/>
</dbReference>
<comment type="caution">
    <text evidence="1">The sequence shown here is derived from an EMBL/GenBank/DDBJ whole genome shotgun (WGS) entry which is preliminary data.</text>
</comment>
<name>A0A5C5XQ58_9BACT</name>
<protein>
    <submittedName>
        <fullName evidence="1">Uncharacterized protein</fullName>
    </submittedName>
</protein>
<accession>A0A5C5XQ58</accession>
<gene>
    <name evidence="1" type="ORF">CA85_33950</name>
</gene>
<reference evidence="1 2" key="1">
    <citation type="submission" date="2019-02" db="EMBL/GenBank/DDBJ databases">
        <title>Deep-cultivation of Planctomycetes and their phenomic and genomic characterization uncovers novel biology.</title>
        <authorList>
            <person name="Wiegand S."/>
            <person name="Jogler M."/>
            <person name="Boedeker C."/>
            <person name="Pinto D."/>
            <person name="Vollmers J."/>
            <person name="Rivas-Marin E."/>
            <person name="Kohn T."/>
            <person name="Peeters S.H."/>
            <person name="Heuer A."/>
            <person name="Rast P."/>
            <person name="Oberbeckmann S."/>
            <person name="Bunk B."/>
            <person name="Jeske O."/>
            <person name="Meyerdierks A."/>
            <person name="Storesund J.E."/>
            <person name="Kallscheuer N."/>
            <person name="Luecker S."/>
            <person name="Lage O.M."/>
            <person name="Pohl T."/>
            <person name="Merkel B.J."/>
            <person name="Hornburger P."/>
            <person name="Mueller R.-W."/>
            <person name="Bruemmer F."/>
            <person name="Labrenz M."/>
            <person name="Spormann A.M."/>
            <person name="Op Den Camp H."/>
            <person name="Overmann J."/>
            <person name="Amann R."/>
            <person name="Jetten M.S.M."/>
            <person name="Mascher T."/>
            <person name="Medema M.H."/>
            <person name="Devos D.P."/>
            <person name="Kaster A.-K."/>
            <person name="Ovreas L."/>
            <person name="Rohde M."/>
            <person name="Galperin M.Y."/>
            <person name="Jogler C."/>
        </authorList>
    </citation>
    <scope>NUCLEOTIDE SEQUENCE [LARGE SCALE GENOMIC DNA]</scope>
    <source>
        <strain evidence="1 2">CA85</strain>
    </source>
</reference>